<reference evidence="2" key="1">
    <citation type="submission" date="2023-06" db="EMBL/GenBank/DDBJ databases">
        <title>Genome-scale phylogeny and comparative genomics of the fungal order Sordariales.</title>
        <authorList>
            <consortium name="Lawrence Berkeley National Laboratory"/>
            <person name="Hensen N."/>
            <person name="Bonometti L."/>
            <person name="Westerberg I."/>
            <person name="Brannstrom I.O."/>
            <person name="Guillou S."/>
            <person name="Cros-Aarteil S."/>
            <person name="Calhoun S."/>
            <person name="Haridas S."/>
            <person name="Kuo A."/>
            <person name="Mondo S."/>
            <person name="Pangilinan J."/>
            <person name="Riley R."/>
            <person name="Labutti K."/>
            <person name="Andreopoulos B."/>
            <person name="Lipzen A."/>
            <person name="Chen C."/>
            <person name="Yanf M."/>
            <person name="Daum C."/>
            <person name="Ng V."/>
            <person name="Clum A."/>
            <person name="Steindorff A."/>
            <person name="Ohm R."/>
            <person name="Martin F."/>
            <person name="Silar P."/>
            <person name="Natvig D."/>
            <person name="Lalanne C."/>
            <person name="Gautier V."/>
            <person name="Ament-Velasquez S.L."/>
            <person name="Kruys A."/>
            <person name="Hutchinson M.I."/>
            <person name="Powell A.J."/>
            <person name="Barry K."/>
            <person name="Miller A.N."/>
            <person name="Grigoriev I.V."/>
            <person name="Debuchy R."/>
            <person name="Gladieux P."/>
            <person name="Thoren M.H."/>
            <person name="Johannesson H."/>
        </authorList>
    </citation>
    <scope>NUCLEOTIDE SEQUENCE</scope>
    <source>
        <strain evidence="2">CBS 540.89</strain>
    </source>
</reference>
<proteinExistence type="predicted"/>
<gene>
    <name evidence="2" type="ORF">B0T21DRAFT_136529</name>
</gene>
<evidence type="ECO:0000256" key="1">
    <source>
        <dbReference type="SAM" id="Phobius"/>
    </source>
</evidence>
<keyword evidence="1" id="KW-0812">Transmembrane</keyword>
<keyword evidence="1" id="KW-0472">Membrane</keyword>
<dbReference type="AlphaFoldDB" id="A0AA40BRI2"/>
<dbReference type="Proteomes" id="UP001172159">
    <property type="component" value="Unassembled WGS sequence"/>
</dbReference>
<feature type="transmembrane region" description="Helical" evidence="1">
    <location>
        <begin position="69"/>
        <end position="88"/>
    </location>
</feature>
<accession>A0AA40BRI2</accession>
<dbReference type="EMBL" id="JAUKTV010000004">
    <property type="protein sequence ID" value="KAK0739092.1"/>
    <property type="molecule type" value="Genomic_DNA"/>
</dbReference>
<evidence type="ECO:0000313" key="3">
    <source>
        <dbReference type="Proteomes" id="UP001172159"/>
    </source>
</evidence>
<protein>
    <submittedName>
        <fullName evidence="2">Uncharacterized protein</fullName>
    </submittedName>
</protein>
<keyword evidence="1" id="KW-1133">Transmembrane helix</keyword>
<comment type="caution">
    <text evidence="2">The sequence shown here is derived from an EMBL/GenBank/DDBJ whole genome shotgun (WGS) entry which is preliminary data.</text>
</comment>
<evidence type="ECO:0000313" key="2">
    <source>
        <dbReference type="EMBL" id="KAK0739092.1"/>
    </source>
</evidence>
<organism evidence="2 3">
    <name type="scientific">Apiosordaria backusii</name>
    <dbReference type="NCBI Taxonomy" id="314023"/>
    <lineage>
        <taxon>Eukaryota</taxon>
        <taxon>Fungi</taxon>
        <taxon>Dikarya</taxon>
        <taxon>Ascomycota</taxon>
        <taxon>Pezizomycotina</taxon>
        <taxon>Sordariomycetes</taxon>
        <taxon>Sordariomycetidae</taxon>
        <taxon>Sordariales</taxon>
        <taxon>Lasiosphaeriaceae</taxon>
        <taxon>Apiosordaria</taxon>
    </lineage>
</organism>
<sequence>MVSSRFFYFILHTYFTMPAMRRRLLQLTHTTFTLVICPSFPMTMINIPIAANPKKQTQTPHPQTCNTHHLLLSTFICVMILSFFHRAIKKRIKTWGESMMLNYFFKARHGQRAHRPHHRHHRRSTACL</sequence>
<name>A0AA40BRI2_9PEZI</name>
<keyword evidence="3" id="KW-1185">Reference proteome</keyword>